<accession>S0A240</accession>
<reference evidence="2" key="2">
    <citation type="submission" date="2013-03" db="EMBL/GenBank/DDBJ databases">
        <title>The Cellulophaga phages: a novel, diverse, and globally ubiquitous model system.</title>
        <authorList>
            <person name="Holmfeldt K."/>
            <person name="Solonenko N."/>
            <person name="Shah M."/>
            <person name="Corrier K."/>
            <person name="Riemann L."/>
            <person name="VerBerkmoes N.C."/>
            <person name="Sullivan M.B."/>
        </authorList>
    </citation>
    <scope>NUCLEOTIDE SEQUENCE [LARGE SCALE GENOMIC DNA]</scope>
</reference>
<sequence>MRIVNKQEFYKLPKGTLFAKYEPIIFDGLCIKYQNTYNHKNEPIDYVYESLLGNVDCESSEHFGDILFEAEENGNSFKLDFDCIERDGCYDDEELFAVYEKEDVVKFIRKLNFCKSILEQE</sequence>
<dbReference type="RefSeq" id="YP_008241323.1">
    <property type="nucleotide sequence ID" value="NC_021795.1"/>
</dbReference>
<dbReference type="Proteomes" id="UP000014710">
    <property type="component" value="Segment"/>
</dbReference>
<dbReference type="GeneID" id="16796904"/>
<protein>
    <submittedName>
        <fullName evidence="1">Uncharacterized protein</fullName>
    </submittedName>
</protein>
<evidence type="ECO:0000313" key="1">
    <source>
        <dbReference type="EMBL" id="AGO48283.1"/>
    </source>
</evidence>
<dbReference type="EMBL" id="KC821617">
    <property type="protein sequence ID" value="AGO48283.1"/>
    <property type="molecule type" value="Genomic_DNA"/>
</dbReference>
<reference evidence="1 2" key="1">
    <citation type="journal article" date="2013" name="Proc. Natl. Acad. Sci. U.S.A.">
        <title>Twelve previously unknown phage genera are ubiquitous in global oceans.</title>
        <authorList>
            <person name="Holmfeldt K."/>
            <person name="Solonenko N."/>
            <person name="Shah M."/>
            <person name="Corrier K."/>
            <person name="Riemann L."/>
            <person name="Verberkmoes N.C."/>
            <person name="Sullivan M.B."/>
        </authorList>
    </citation>
    <scope>NUCLEOTIDE SEQUENCE [LARGE SCALE GENOMIC DNA]</scope>
    <source>
        <strain evidence="1">Phi17:1</strain>
    </source>
</reference>
<evidence type="ECO:0000313" key="2">
    <source>
        <dbReference type="Proteomes" id="UP000014710"/>
    </source>
</evidence>
<proteinExistence type="predicted"/>
<keyword evidence="2" id="KW-1185">Reference proteome</keyword>
<gene>
    <name evidence="1" type="ORF">Phi17:1_gp7</name>
</gene>
<name>S0A240_9CAUD</name>
<dbReference type="KEGG" id="vg:16796904"/>
<organism evidence="1 2">
    <name type="scientific">Cellulophaga phage phi17:1</name>
    <dbReference type="NCBI Taxonomy" id="1327980"/>
    <lineage>
        <taxon>Viruses</taxon>
        <taxon>Duplodnaviria</taxon>
        <taxon>Heunggongvirae</taxon>
        <taxon>Uroviricota</taxon>
        <taxon>Caudoviricetes</taxon>
        <taxon>Helsingorvirus</taxon>
        <taxon>Helsingorvirus Cba171</taxon>
    </lineage>
</organism>